<reference evidence="1" key="1">
    <citation type="journal article" date="2020" name="New Phytol.">
        <title>Comparative genomics reveals dynamic genome evolution in host specialist ectomycorrhizal fungi.</title>
        <authorList>
            <person name="Lofgren L.A."/>
            <person name="Nguyen N.H."/>
            <person name="Vilgalys R."/>
            <person name="Ruytinx J."/>
            <person name="Liao H.L."/>
            <person name="Branco S."/>
            <person name="Kuo A."/>
            <person name="LaButti K."/>
            <person name="Lipzen A."/>
            <person name="Andreopoulos W."/>
            <person name="Pangilinan J."/>
            <person name="Riley R."/>
            <person name="Hundley H."/>
            <person name="Na H."/>
            <person name="Barry K."/>
            <person name="Grigoriev I.V."/>
            <person name="Stajich J.E."/>
            <person name="Kennedy P.G."/>
        </authorList>
    </citation>
    <scope>NUCLEOTIDE SEQUENCE</scope>
    <source>
        <strain evidence="1">DOB743</strain>
    </source>
</reference>
<keyword evidence="2" id="KW-1185">Reference proteome</keyword>
<organism evidence="1 2">
    <name type="scientific">Suillus placidus</name>
    <dbReference type="NCBI Taxonomy" id="48579"/>
    <lineage>
        <taxon>Eukaryota</taxon>
        <taxon>Fungi</taxon>
        <taxon>Dikarya</taxon>
        <taxon>Basidiomycota</taxon>
        <taxon>Agaricomycotina</taxon>
        <taxon>Agaricomycetes</taxon>
        <taxon>Agaricomycetidae</taxon>
        <taxon>Boletales</taxon>
        <taxon>Suillineae</taxon>
        <taxon>Suillaceae</taxon>
        <taxon>Suillus</taxon>
    </lineage>
</organism>
<dbReference type="OrthoDB" id="2677298at2759"/>
<dbReference type="Proteomes" id="UP000714275">
    <property type="component" value="Unassembled WGS sequence"/>
</dbReference>
<sequence length="381" mass="42306">MASYKLVSQFTEDVFAKEDLICERSACAARILKGDPCFYIATIVIGQRGRFVCAACHRHYQGKAATSMRPTAQRPNPQANAQVIWQNINAAWKPAVAQQPPPRVMATSAGPDIAIPSSWAQPQPGYSVNRRWILLHLSHTDNSQFQNILCEGRKDVDARIDAPGLITLLLDTILPKIRAFAAGFLWRQDQFIVRDGGWVDLSTHPPRQPYFYLECMQATRKGLRAMTFKSKQFVLYVVVPTAQWEEYETWLDKVQEERFSMCSRSEPLFLPSATRSIHSSAHSSTLAGAGAQADSSTIASVEAPSEEEPSTVALSKAPVKWPFHREIASVPSSPPLKKVASANVGFRSPDREQLREVLQSGGTADIDVQQSKYVLLLLVLL</sequence>
<gene>
    <name evidence="1" type="ORF">EV702DRAFT_583738</name>
</gene>
<name>A0A9P6ZQ05_9AGAM</name>
<dbReference type="AlphaFoldDB" id="A0A9P6ZQ05"/>
<evidence type="ECO:0000313" key="2">
    <source>
        <dbReference type="Proteomes" id="UP000714275"/>
    </source>
</evidence>
<accession>A0A9P6ZQ05</accession>
<evidence type="ECO:0000313" key="1">
    <source>
        <dbReference type="EMBL" id="KAG1773283.1"/>
    </source>
</evidence>
<comment type="caution">
    <text evidence="1">The sequence shown here is derived from an EMBL/GenBank/DDBJ whole genome shotgun (WGS) entry which is preliminary data.</text>
</comment>
<dbReference type="EMBL" id="JABBWD010000049">
    <property type="protein sequence ID" value="KAG1773283.1"/>
    <property type="molecule type" value="Genomic_DNA"/>
</dbReference>
<protein>
    <submittedName>
        <fullName evidence="1">Uncharacterized protein</fullName>
    </submittedName>
</protein>
<proteinExistence type="predicted"/>